<sequence length="78" mass="8673">MPGQLGKIIELAQALPQVSECHRITGEDCFILKAHLAKLERLDELLDRFFAYGQTTTSIVQSSPVPARGLRLPDGRVR</sequence>
<dbReference type="InterPro" id="IPR019887">
    <property type="entry name" value="Tscrpt_reg_AsnC/Lrp_C"/>
</dbReference>
<feature type="domain" description="Transcription regulator AsnC/Lrp ligand binding" evidence="1">
    <location>
        <begin position="4"/>
        <end position="62"/>
    </location>
</feature>
<dbReference type="EMBL" id="JAHPMX010000025">
    <property type="protein sequence ID" value="MBU9360235.1"/>
    <property type="molecule type" value="Genomic_DNA"/>
</dbReference>
<evidence type="ECO:0000313" key="2">
    <source>
        <dbReference type="EMBL" id="MBU9360235.1"/>
    </source>
</evidence>
<dbReference type="AlphaFoldDB" id="A0AAP2HQW6"/>
<reference evidence="2" key="1">
    <citation type="submission" date="2021-06" db="EMBL/GenBank/DDBJ databases">
        <title>A collection of bacterial strains from the Burkholderia cepacia Research Laboratory and Repository.</title>
        <authorList>
            <person name="Lipuma J."/>
            <person name="Spilker T."/>
        </authorList>
    </citation>
    <scope>NUCLEOTIDE SEQUENCE</scope>
    <source>
        <strain evidence="2">AU37435</strain>
    </source>
</reference>
<proteinExistence type="predicted"/>
<evidence type="ECO:0000313" key="3">
    <source>
        <dbReference type="Proteomes" id="UP001196915"/>
    </source>
</evidence>
<protein>
    <submittedName>
        <fullName evidence="2">Lrp/AsnC ligand binding domain-containing protein</fullName>
    </submittedName>
</protein>
<dbReference type="Proteomes" id="UP001196915">
    <property type="component" value="Unassembled WGS sequence"/>
</dbReference>
<comment type="caution">
    <text evidence="2">The sequence shown here is derived from an EMBL/GenBank/DDBJ whole genome shotgun (WGS) entry which is preliminary data.</text>
</comment>
<evidence type="ECO:0000259" key="1">
    <source>
        <dbReference type="Pfam" id="PF01037"/>
    </source>
</evidence>
<gene>
    <name evidence="2" type="ORF">KTE52_28270</name>
</gene>
<organism evidence="2 3">
    <name type="scientific">Burkholderia multivorans</name>
    <dbReference type="NCBI Taxonomy" id="87883"/>
    <lineage>
        <taxon>Bacteria</taxon>
        <taxon>Pseudomonadati</taxon>
        <taxon>Pseudomonadota</taxon>
        <taxon>Betaproteobacteria</taxon>
        <taxon>Burkholderiales</taxon>
        <taxon>Burkholderiaceae</taxon>
        <taxon>Burkholderia</taxon>
        <taxon>Burkholderia cepacia complex</taxon>
    </lineage>
</organism>
<name>A0AAP2HQW6_9BURK</name>
<accession>A0AAP2HQW6</accession>
<dbReference type="Pfam" id="PF01037">
    <property type="entry name" value="AsnC_trans_reg"/>
    <property type="match status" value="1"/>
</dbReference>